<sequence length="569" mass="63774">MRSPGEPRKLQKSPPEGEFSTWPWQEEWNGPDLITNLSGNQLAKLLDHELRFSKLISVDILCSCIKSAGLDRLIASFEALARRPQLVPVRVITTTQQQITEAAALQRLAGLGNVQVKVVICDKPAFHANSWLFRRSCDESGHPPDCICRCVVVVGSSNMTLSALTTGVEWSMRVAGTSTRSGMMADNIATIHEFCLAFDHYWNGRDRFWGNPHNVLQFDLSRPSDCALIIDRLRSRDPSKCGDPSCRECIAHADHVRLRRPRRPVIQSRNQSAPLPTHRLLEEPAISSAFQPDTYYPNNQNGPYSLIRQEPLTSPMTDGCFLAYYSAAHGHSINALLYGIDIDHQETQFGLEGSTLLHCASYSLHFEIVDALLSNGANPNLVDNFGNTALHRAFQSSPLLLQLTSVTSGNYGPQSWPSFLDYQARVVRSLLKYMGARGAEVENYYGLKPIEYCVALRQNHHELEDIFGPYPDADAADEKAAKVFDKHGIQIIQSKDQREATEDENARELFQQCRYPKWKELDAAIEEYNNVNHFPVDLSYLRPMGRLAVGGSLEPSENASFVGQWTTRS</sequence>
<dbReference type="InterPro" id="IPR051637">
    <property type="entry name" value="Ank_repeat_dom-contain_49"/>
</dbReference>
<dbReference type="InterPro" id="IPR036770">
    <property type="entry name" value="Ankyrin_rpt-contain_sf"/>
</dbReference>
<dbReference type="PANTHER" id="PTHR24180">
    <property type="entry name" value="CYCLIN-DEPENDENT KINASE INHIBITOR 2C-RELATED"/>
    <property type="match status" value="1"/>
</dbReference>
<comment type="caution">
    <text evidence="5">The sequence shown here is derived from an EMBL/GenBank/DDBJ whole genome shotgun (WGS) entry which is preliminary data.</text>
</comment>
<dbReference type="InterPro" id="IPR002110">
    <property type="entry name" value="Ankyrin_rpt"/>
</dbReference>
<evidence type="ECO:0000256" key="4">
    <source>
        <dbReference type="SAM" id="MobiDB-lite"/>
    </source>
</evidence>
<keyword evidence="1" id="KW-0677">Repeat</keyword>
<evidence type="ECO:0000256" key="3">
    <source>
        <dbReference type="PROSITE-ProRule" id="PRU00023"/>
    </source>
</evidence>
<name>A0A2N3N0E8_9PEZI</name>
<evidence type="ECO:0000313" key="5">
    <source>
        <dbReference type="EMBL" id="PKS05904.1"/>
    </source>
</evidence>
<evidence type="ECO:0000256" key="1">
    <source>
        <dbReference type="ARBA" id="ARBA00022737"/>
    </source>
</evidence>
<dbReference type="Pfam" id="PF12796">
    <property type="entry name" value="Ank_2"/>
    <property type="match status" value="1"/>
</dbReference>
<dbReference type="Gene3D" id="1.25.40.20">
    <property type="entry name" value="Ankyrin repeat-containing domain"/>
    <property type="match status" value="1"/>
</dbReference>
<evidence type="ECO:0000256" key="2">
    <source>
        <dbReference type="ARBA" id="ARBA00023043"/>
    </source>
</evidence>
<dbReference type="PROSITE" id="PS50088">
    <property type="entry name" value="ANK_REPEAT"/>
    <property type="match status" value="1"/>
</dbReference>
<dbReference type="Proteomes" id="UP000233524">
    <property type="component" value="Unassembled WGS sequence"/>
</dbReference>
<dbReference type="PANTHER" id="PTHR24180:SF45">
    <property type="entry name" value="POLY [ADP-RIBOSE] POLYMERASE TANKYRASE"/>
    <property type="match status" value="1"/>
</dbReference>
<gene>
    <name evidence="5" type="ORF">jhhlp_007735</name>
</gene>
<dbReference type="STRING" id="41688.A0A2N3N0E8"/>
<protein>
    <submittedName>
        <fullName evidence="5">Uncharacterized protein</fullName>
    </submittedName>
</protein>
<keyword evidence="2 3" id="KW-0040">ANK repeat</keyword>
<evidence type="ECO:0000313" key="6">
    <source>
        <dbReference type="Proteomes" id="UP000233524"/>
    </source>
</evidence>
<dbReference type="SMART" id="SM00248">
    <property type="entry name" value="ANK"/>
    <property type="match status" value="1"/>
</dbReference>
<dbReference type="OrthoDB" id="366390at2759"/>
<dbReference type="SUPFAM" id="SSF48403">
    <property type="entry name" value="Ankyrin repeat"/>
    <property type="match status" value="1"/>
</dbReference>
<feature type="region of interest" description="Disordered" evidence="4">
    <location>
        <begin position="1"/>
        <end position="22"/>
    </location>
</feature>
<dbReference type="Gene3D" id="3.30.870.10">
    <property type="entry name" value="Endonuclease Chain A"/>
    <property type="match status" value="1"/>
</dbReference>
<dbReference type="EMBL" id="NLAX01001139">
    <property type="protein sequence ID" value="PKS05904.1"/>
    <property type="molecule type" value="Genomic_DNA"/>
</dbReference>
<dbReference type="VEuPathDB" id="FungiDB:jhhlp_007735"/>
<accession>A0A2N3N0E8</accession>
<dbReference type="InParanoid" id="A0A2N3N0E8"/>
<feature type="repeat" description="ANK" evidence="3">
    <location>
        <begin position="352"/>
        <end position="384"/>
    </location>
</feature>
<proteinExistence type="predicted"/>
<keyword evidence="6" id="KW-1185">Reference proteome</keyword>
<reference evidence="5 6" key="1">
    <citation type="journal article" date="2017" name="G3 (Bethesda)">
        <title>First Draft Genome Sequence of the Pathogenic Fungus Lomentospora prolificans (Formerly Scedosporium prolificans).</title>
        <authorList>
            <person name="Luo R."/>
            <person name="Zimin A."/>
            <person name="Workman R."/>
            <person name="Fan Y."/>
            <person name="Pertea G."/>
            <person name="Grossman N."/>
            <person name="Wear M.P."/>
            <person name="Jia B."/>
            <person name="Miller H."/>
            <person name="Casadevall A."/>
            <person name="Timp W."/>
            <person name="Zhang S.X."/>
            <person name="Salzberg S.L."/>
        </authorList>
    </citation>
    <scope>NUCLEOTIDE SEQUENCE [LARGE SCALE GENOMIC DNA]</scope>
    <source>
        <strain evidence="5 6">JHH-5317</strain>
    </source>
</reference>
<dbReference type="PROSITE" id="PS50297">
    <property type="entry name" value="ANK_REP_REGION"/>
    <property type="match status" value="1"/>
</dbReference>
<organism evidence="5 6">
    <name type="scientific">Lomentospora prolificans</name>
    <dbReference type="NCBI Taxonomy" id="41688"/>
    <lineage>
        <taxon>Eukaryota</taxon>
        <taxon>Fungi</taxon>
        <taxon>Dikarya</taxon>
        <taxon>Ascomycota</taxon>
        <taxon>Pezizomycotina</taxon>
        <taxon>Sordariomycetes</taxon>
        <taxon>Hypocreomycetidae</taxon>
        <taxon>Microascales</taxon>
        <taxon>Microascaceae</taxon>
        <taxon>Lomentospora</taxon>
    </lineage>
</organism>
<dbReference type="AlphaFoldDB" id="A0A2N3N0E8"/>